<evidence type="ECO:0000313" key="9">
    <source>
        <dbReference type="EMBL" id="RGY65938.1"/>
    </source>
</evidence>
<evidence type="ECO:0000313" key="15">
    <source>
        <dbReference type="Proteomes" id="UP000286270"/>
    </source>
</evidence>
<dbReference type="EMBL" id="CP054003">
    <property type="protein sequence ID" value="QKH83597.1"/>
    <property type="molecule type" value="Genomic_DNA"/>
</dbReference>
<keyword evidence="9" id="KW-0808">Transferase</keyword>
<reference evidence="11 12" key="4">
    <citation type="submission" date="2019-03" db="EMBL/GenBank/DDBJ databases">
        <title>Complete genome assembly of MDR B. fragilis.</title>
        <authorList>
            <person name="Sydenham T.V."/>
            <person name="Hasman H."/>
            <person name="Justesen U.S."/>
        </authorList>
    </citation>
    <scope>NUCLEOTIDE SEQUENCE [LARGE SCALE GENOMIC DNA]</scope>
    <source>
        <strain evidence="5 11">DCMOUH0067B</strain>
        <strain evidence="6 12">DCMSKEJBY0001B</strain>
    </source>
</reference>
<name>A0A081UEM5_BACFG</name>
<evidence type="ECO:0000313" key="5">
    <source>
        <dbReference type="EMBL" id="QCQ37273.1"/>
    </source>
</evidence>
<evidence type="ECO:0000313" key="2">
    <source>
        <dbReference type="EMBL" id="KFX74456.1"/>
    </source>
</evidence>
<dbReference type="EMBL" id="JMZZ02000148">
    <property type="protein sequence ID" value="KFX74456.1"/>
    <property type="molecule type" value="Genomic_DNA"/>
</dbReference>
<dbReference type="EMBL" id="QRJE01000038">
    <property type="protein sequence ID" value="RHH06965.1"/>
    <property type="molecule type" value="Genomic_DNA"/>
</dbReference>
<dbReference type="OrthoDB" id="9786330at2"/>
<reference evidence="2" key="2">
    <citation type="submission" date="2014-07" db="EMBL/GenBank/DDBJ databases">
        <title>Genetics and epidemiology of antimicrobial resistance in B. fragilis group.</title>
        <authorList>
            <person name="Sydenham T.V."/>
            <person name="Hasman H."/>
            <person name="Kemp M."/>
            <person name="Justesen U.S."/>
        </authorList>
    </citation>
    <scope>NUCLEOTIDE SEQUENCE [LARGE SCALE GENOMIC DNA]</scope>
    <source>
        <strain evidence="2">DCMOUH0018B</strain>
    </source>
</reference>
<dbReference type="EMBL" id="QSDG01000020">
    <property type="protein sequence ID" value="RGY65938.1"/>
    <property type="molecule type" value="Genomic_DNA"/>
</dbReference>
<evidence type="ECO:0000313" key="12">
    <source>
        <dbReference type="Proteomes" id="UP000036847"/>
    </source>
</evidence>
<sequence length="260" mass="29851">MELRTVDVTRYIMPLREGGSLPALAEADDGFKYVVKFRGAGHGTKALIAELIGGEIARMLGFRLPELVFLNLDEAFGRSEGDEEIQDLLQGSRGLNLGLHFLSGALPFDPVVTEIDGKLASQVVWLDALLTNVDRTTKNTNMLMWHKELWLIDHGASLFFQHSWVNWHKHAMSPFTQIKDHALLPQADKLEEVDAEFRVLLTSEKIREIVNLIPDDWVEWRDKNETPQDIRDIYYQFLIERIEHSETFVKEAKHAREAYL</sequence>
<evidence type="ECO:0000313" key="13">
    <source>
        <dbReference type="Proteomes" id="UP000266644"/>
    </source>
</evidence>
<reference evidence="3" key="6">
    <citation type="submission" date="2022-12" db="EMBL/GenBank/DDBJ databases">
        <title>Development of a Multilocus Sequence Typing Scheme for Bacteroides fragilis Based on Whole Genome Sequencing Data and Clinical Application.</title>
        <authorList>
            <person name="Nielsen F.D."/>
            <person name="Justesen U.S."/>
        </authorList>
    </citation>
    <scope>NUCLEOTIDE SEQUENCE</scope>
    <source>
        <strain evidence="4">BF_AM_ODE_DK_2015_4</strain>
        <strain evidence="3">BF_BC_ODE_DK_2015_2</strain>
    </source>
</reference>
<accession>A0A081UEM5</accession>
<reference evidence="2" key="1">
    <citation type="book" date="2014" name="THE 24TH EUROPEAN CONGRESS OF CLINICAL MICROBIOLOGY AND INFECTIOUS DISEASES" publisher="ECCMID 2014" city="Barcelona, Spain">
        <title>Identification of resistance genes in three multidrug-resistant Bacteroides fragilis isolates by whole genome sequencing.</title>
        <editorList>
            <person name="Unknown"/>
            <person name="A."/>
        </editorList>
        <authorList>
            <person name="Sydenham T.V."/>
            <person name="Hasman H."/>
            <person name="Wang M."/>
            <person name="Soki J."/>
            <person name="Nagy E."/>
            <person name="Justesen U.S."/>
        </authorList>
    </citation>
    <scope>NUCLEOTIDE SEQUENCE</scope>
    <source>
        <strain evidence="2">DCMOUH0018B</strain>
        <strain evidence="6">DCMSKEJBY0001B</strain>
    </source>
</reference>
<evidence type="ECO:0000313" key="4">
    <source>
        <dbReference type="EMBL" id="MCZ2686376.1"/>
    </source>
</evidence>
<evidence type="ECO:0000313" key="7">
    <source>
        <dbReference type="EMBL" id="QKH83597.1"/>
    </source>
</evidence>
<evidence type="ECO:0000313" key="3">
    <source>
        <dbReference type="EMBL" id="MCZ2653294.1"/>
    </source>
</evidence>
<feature type="domain" description="HipA-like kinase" evidence="1">
    <location>
        <begin position="12"/>
        <end position="243"/>
    </location>
</feature>
<dbReference type="Proteomes" id="UP001079672">
    <property type="component" value="Unassembled WGS sequence"/>
</dbReference>
<evidence type="ECO:0000313" key="6">
    <source>
        <dbReference type="EMBL" id="QCQ45963.1"/>
    </source>
</evidence>
<dbReference type="InterPro" id="IPR046748">
    <property type="entry name" value="HipA_2"/>
</dbReference>
<dbReference type="Proteomes" id="UP001075704">
    <property type="component" value="Unassembled WGS sequence"/>
</dbReference>
<evidence type="ECO:0000313" key="16">
    <source>
        <dbReference type="Proteomes" id="UP000501467"/>
    </source>
</evidence>
<dbReference type="Proteomes" id="UP000266644">
    <property type="component" value="Unassembled WGS sequence"/>
</dbReference>
<evidence type="ECO:0000313" key="8">
    <source>
        <dbReference type="EMBL" id="RGV49349.1"/>
    </source>
</evidence>
<evidence type="ECO:0000313" key="10">
    <source>
        <dbReference type="EMBL" id="RHH06965.1"/>
    </source>
</evidence>
<dbReference type="GeneID" id="99671533"/>
<dbReference type="PATRIC" id="fig|817.51.peg.1696"/>
<dbReference type="Proteomes" id="UP000028294">
    <property type="component" value="Chromosome"/>
</dbReference>
<dbReference type="EMBL" id="QRZH01000020">
    <property type="protein sequence ID" value="RGV49349.1"/>
    <property type="molecule type" value="Genomic_DNA"/>
</dbReference>
<dbReference type="EMBL" id="JAPUAC010000002">
    <property type="protein sequence ID" value="MCZ2653294.1"/>
    <property type="molecule type" value="Genomic_DNA"/>
</dbReference>
<evidence type="ECO:0000313" key="11">
    <source>
        <dbReference type="Proteomes" id="UP000028294"/>
    </source>
</evidence>
<reference evidence="13 14" key="3">
    <citation type="submission" date="2018-08" db="EMBL/GenBank/DDBJ databases">
        <title>A genome reference for cultivated species of the human gut microbiota.</title>
        <authorList>
            <person name="Zou Y."/>
            <person name="Xue W."/>
            <person name="Luo G."/>
        </authorList>
    </citation>
    <scope>NUCLEOTIDE SEQUENCE [LARGE SCALE GENOMIC DNA]</scope>
    <source>
        <strain evidence="8 15">AF14-26</strain>
        <strain evidence="10 13">AM18-6</strain>
        <strain evidence="9 14">OF01-1</strain>
    </source>
</reference>
<dbReference type="GO" id="GO:0008483">
    <property type="term" value="F:transaminase activity"/>
    <property type="evidence" value="ECO:0007669"/>
    <property type="project" value="UniProtKB-KW"/>
</dbReference>
<evidence type="ECO:0000313" key="14">
    <source>
        <dbReference type="Proteomes" id="UP000284614"/>
    </source>
</evidence>
<organism evidence="9 14">
    <name type="scientific">Bacteroides fragilis</name>
    <dbReference type="NCBI Taxonomy" id="817"/>
    <lineage>
        <taxon>Bacteria</taxon>
        <taxon>Pseudomonadati</taxon>
        <taxon>Bacteroidota</taxon>
        <taxon>Bacteroidia</taxon>
        <taxon>Bacteroidales</taxon>
        <taxon>Bacteroidaceae</taxon>
        <taxon>Bacteroides</taxon>
    </lineage>
</organism>
<evidence type="ECO:0000259" key="1">
    <source>
        <dbReference type="Pfam" id="PF20613"/>
    </source>
</evidence>
<dbReference type="EMBL" id="JAPTZU010000001">
    <property type="protein sequence ID" value="MCZ2686376.1"/>
    <property type="molecule type" value="Genomic_DNA"/>
</dbReference>
<proteinExistence type="predicted"/>
<dbReference type="Pfam" id="PF20613">
    <property type="entry name" value="HipA_2"/>
    <property type="match status" value="1"/>
</dbReference>
<dbReference type="Proteomes" id="UP000501467">
    <property type="component" value="Chromosome"/>
</dbReference>
<reference evidence="7 16" key="5">
    <citation type="submission" date="2020-05" db="EMBL/GenBank/DDBJ databases">
        <title>FDA dAtabase for Regulatory Grade micrObial Sequences (FDA-ARGOS): Supporting development and validation of Infectious Disease Dx tests.</title>
        <authorList>
            <person name="Bojja K."/>
            <person name="Kessler A."/>
            <person name="Tallon L."/>
            <person name="Sadzewicz L."/>
            <person name="Zhao X."/>
            <person name="Vavikolanu K."/>
            <person name="Mehta A."/>
            <person name="Aluvathingal J."/>
            <person name="Nadendla S."/>
            <person name="Myers T."/>
            <person name="Yan Y."/>
            <person name="Sichtig H."/>
        </authorList>
    </citation>
    <scope>NUCLEOTIDE SEQUENCE [LARGE SCALE GENOMIC DNA]</scope>
    <source>
        <strain evidence="7 16">FDAARGOS_763</strain>
    </source>
</reference>
<dbReference type="Proteomes" id="UP000284614">
    <property type="component" value="Unassembled WGS sequence"/>
</dbReference>
<dbReference type="Proteomes" id="UP000036847">
    <property type="component" value="Chromosome"/>
</dbReference>
<dbReference type="Proteomes" id="UP000286270">
    <property type="component" value="Unassembled WGS sequence"/>
</dbReference>
<dbReference type="EMBL" id="CP036553">
    <property type="protein sequence ID" value="QCQ37273.1"/>
    <property type="molecule type" value="Genomic_DNA"/>
</dbReference>
<dbReference type="RefSeq" id="WP_005777455.1">
    <property type="nucleotide sequence ID" value="NZ_CABJEQ010000007.1"/>
</dbReference>
<keyword evidence="9" id="KW-0032">Aminotransferase</keyword>
<protein>
    <submittedName>
        <fullName evidence="9">Aminotransferase class I and II</fullName>
    </submittedName>
</protein>
<dbReference type="EMBL" id="CP036546">
    <property type="protein sequence ID" value="QCQ45963.1"/>
    <property type="molecule type" value="Genomic_DNA"/>
</dbReference>
<dbReference type="AlphaFoldDB" id="A0A081UEM5"/>
<gene>
    <name evidence="10" type="ORF">DW228_20120</name>
    <name evidence="8" type="ORF">DWW08_18850</name>
    <name evidence="9" type="ORF">DXA27_18410</name>
    <name evidence="6" type="ORF">EC80_014425</name>
    <name evidence="2" type="ORF">EE52_0212345</name>
    <name evidence="7" type="ORF">FOC69_04195</name>
    <name evidence="5" type="ORF">IA74_014790</name>
    <name evidence="3" type="ORF">O1422_03850</name>
    <name evidence="4" type="ORF">O1433_02535</name>
</gene>